<sequence>MHFTKFLLVVQAAATAIALALEPRGPGDIQLTREEHEAIFNGSPSDWTEDPNFKPDVPEQQRPATANDLSKRYIKANNINFGTRSVHDCRERTGIQRDVKVLAEIPFETDDGPNQVLRVTWSNALNVDRFDPLPIVTVPGNAASTTITAIHDFCLMNPTTSPPTRCLYQLRQPFTLGFDRIRMHNNIYLTPPNPQRPTMHEVCIRADECPAGRVFLECSTRTYGAIPRGE</sequence>
<evidence type="ECO:0000313" key="3">
    <source>
        <dbReference type="EMBL" id="QBG05630.1"/>
    </source>
</evidence>
<dbReference type="EMBL" id="MH511820">
    <property type="protein sequence ID" value="QBG05630.1"/>
    <property type="molecule type" value="Genomic_DNA"/>
</dbReference>
<feature type="chain" id="PRO_5019344844" evidence="2">
    <location>
        <begin position="21"/>
        <end position="230"/>
    </location>
</feature>
<protein>
    <submittedName>
        <fullName evidence="3">Tox3</fullName>
    </submittedName>
</protein>
<evidence type="ECO:0000256" key="2">
    <source>
        <dbReference type="SAM" id="SignalP"/>
    </source>
</evidence>
<organism evidence="3">
    <name type="scientific">Phaeosphaeria nodorum</name>
    <name type="common">Glume blotch fungus</name>
    <name type="synonym">Parastagonospora nodorum</name>
    <dbReference type="NCBI Taxonomy" id="13684"/>
    <lineage>
        <taxon>Eukaryota</taxon>
        <taxon>Fungi</taxon>
        <taxon>Dikarya</taxon>
        <taxon>Ascomycota</taxon>
        <taxon>Pezizomycotina</taxon>
        <taxon>Dothideomycetes</taxon>
        <taxon>Pleosporomycetidae</taxon>
        <taxon>Pleosporales</taxon>
        <taxon>Pleosporineae</taxon>
        <taxon>Phaeosphaeriaceae</taxon>
        <taxon>Parastagonospora</taxon>
    </lineage>
</organism>
<accession>A0A411PNJ9</accession>
<keyword evidence="2" id="KW-0732">Signal</keyword>
<proteinExistence type="predicted"/>
<evidence type="ECO:0000256" key="1">
    <source>
        <dbReference type="SAM" id="MobiDB-lite"/>
    </source>
</evidence>
<reference evidence="3" key="1">
    <citation type="submission" date="2018-06" db="EMBL/GenBank/DDBJ databases">
        <title>The population structure and effector haplotypes of the Australian population of the wheat pathogen Parastagonospora nodorum.</title>
        <authorList>
            <person name="Phan H.T.T."/>
            <person name="Tan K.-C."/>
        </authorList>
    </citation>
    <scope>NUCLEOTIDE SEQUENCE</scope>
    <source>
        <strain evidence="3">Fr13_1</strain>
    </source>
</reference>
<feature type="signal peptide" evidence="2">
    <location>
        <begin position="1"/>
        <end position="20"/>
    </location>
</feature>
<name>A0A411PNJ9_PHAND</name>
<feature type="region of interest" description="Disordered" evidence="1">
    <location>
        <begin position="41"/>
        <end position="62"/>
    </location>
</feature>
<dbReference type="AlphaFoldDB" id="A0A411PNJ9"/>